<gene>
    <name evidence="1" type="ORF">SLOPH_1772</name>
</gene>
<reference evidence="2" key="1">
    <citation type="journal article" date="2013" name="PLoS Genet.">
        <title>The genome of Spraguea lophii and the basis of host-microsporidian interactions.</title>
        <authorList>
            <person name="Campbell S.E."/>
            <person name="Williams T.A."/>
            <person name="Yousuf A."/>
            <person name="Soanes D.M."/>
            <person name="Paszkiewicz K.H."/>
            <person name="Williams B.A.P."/>
        </authorList>
    </citation>
    <scope>NUCLEOTIDE SEQUENCE [LARGE SCALE GENOMIC DNA]</scope>
    <source>
        <strain evidence="2">42_110</strain>
    </source>
</reference>
<dbReference type="VEuPathDB" id="MicrosporidiaDB:SLOPH_1772"/>
<organism evidence="1 2">
    <name type="scientific">Spraguea lophii (strain 42_110)</name>
    <name type="common">Microsporidian parasite</name>
    <dbReference type="NCBI Taxonomy" id="1358809"/>
    <lineage>
        <taxon>Eukaryota</taxon>
        <taxon>Fungi</taxon>
        <taxon>Fungi incertae sedis</taxon>
        <taxon>Microsporidia</taxon>
        <taxon>Spragueidae</taxon>
        <taxon>Spraguea</taxon>
    </lineage>
</organism>
<feature type="non-terminal residue" evidence="1">
    <location>
        <position position="183"/>
    </location>
</feature>
<dbReference type="InParanoid" id="S7W9E9"/>
<accession>S7W9E9</accession>
<sequence length="183" mass="21855">MNVLHQIQNLLEEYKDDNIHLNKLIERYIVRVKERIQDNNLPLPLLYLLSRYKNVDDIFKLAVESKILEIRALILDLVDADYTKDKEQFMGVEQWMKDMVINIKQTVIFEEFKNESIKFVNLLDKRLLEENKAIFLKNKKLGSNGNLLLINFRYYLESINEINTLFDVYYDSMKNSFREGAIL</sequence>
<comment type="caution">
    <text evidence="1">The sequence shown here is derived from an EMBL/GenBank/DDBJ whole genome shotgun (WGS) entry which is preliminary data.</text>
</comment>
<dbReference type="OrthoDB" id="2194483at2759"/>
<protein>
    <submittedName>
        <fullName evidence="1">Uncharacterized protein</fullName>
    </submittedName>
</protein>
<proteinExistence type="predicted"/>
<dbReference type="AlphaFoldDB" id="S7W9E9"/>
<dbReference type="Proteomes" id="UP000014978">
    <property type="component" value="Unassembled WGS sequence"/>
</dbReference>
<evidence type="ECO:0000313" key="1">
    <source>
        <dbReference type="EMBL" id="EPR79550.1"/>
    </source>
</evidence>
<dbReference type="HOGENOM" id="CLU_117729_0_0_1"/>
<name>S7W9E9_SPRLO</name>
<dbReference type="EMBL" id="ATCN01000204">
    <property type="protein sequence ID" value="EPR79550.1"/>
    <property type="molecule type" value="Genomic_DNA"/>
</dbReference>
<keyword evidence="2" id="KW-1185">Reference proteome</keyword>
<evidence type="ECO:0000313" key="2">
    <source>
        <dbReference type="Proteomes" id="UP000014978"/>
    </source>
</evidence>
<dbReference type="OMA" id="AYFCERM"/>